<dbReference type="CDD" id="cd14014">
    <property type="entry name" value="STKc_PknB_like"/>
    <property type="match status" value="1"/>
</dbReference>
<keyword evidence="4" id="KW-0677">Repeat</keyword>
<dbReference type="SMART" id="SM00220">
    <property type="entry name" value="S_TKc"/>
    <property type="match status" value="1"/>
</dbReference>
<dbReference type="PANTHER" id="PTHR43289">
    <property type="entry name" value="MITOGEN-ACTIVATED PROTEIN KINASE KINASE KINASE 20-RELATED"/>
    <property type="match status" value="1"/>
</dbReference>
<dbReference type="PROSITE" id="PS51125">
    <property type="entry name" value="NHL"/>
    <property type="match status" value="4"/>
</dbReference>
<dbReference type="PROSITE" id="PS00108">
    <property type="entry name" value="PROTEIN_KINASE_ST"/>
    <property type="match status" value="1"/>
</dbReference>
<keyword evidence="6 10" id="KW-0418">Kinase</keyword>
<dbReference type="InterPro" id="IPR008271">
    <property type="entry name" value="Ser/Thr_kinase_AS"/>
</dbReference>
<dbReference type="SUPFAM" id="SSF56112">
    <property type="entry name" value="Protein kinase-like (PK-like)"/>
    <property type="match status" value="1"/>
</dbReference>
<dbReference type="GO" id="GO:0005524">
    <property type="term" value="F:ATP binding"/>
    <property type="evidence" value="ECO:0007669"/>
    <property type="project" value="UniProtKB-KW"/>
</dbReference>
<evidence type="ECO:0000256" key="4">
    <source>
        <dbReference type="ARBA" id="ARBA00022737"/>
    </source>
</evidence>
<keyword evidence="11" id="KW-1185">Reference proteome</keyword>
<reference evidence="10 11" key="1">
    <citation type="submission" date="2015-06" db="EMBL/GenBank/DDBJ databases">
        <title>Genome sequence of Mycobacterium kumamotonense strain Roo.</title>
        <authorList>
            <person name="Greninger A.L."/>
            <person name="Cunningham G."/>
            <person name="Miller S."/>
        </authorList>
    </citation>
    <scope>NUCLEOTIDE SEQUENCE [LARGE SCALE GENOMIC DNA]</scope>
    <source>
        <strain evidence="10 11">Roo</strain>
    </source>
</reference>
<evidence type="ECO:0000256" key="5">
    <source>
        <dbReference type="ARBA" id="ARBA00022741"/>
    </source>
</evidence>
<dbReference type="InterPro" id="IPR000719">
    <property type="entry name" value="Prot_kinase_dom"/>
</dbReference>
<dbReference type="InterPro" id="IPR000033">
    <property type="entry name" value="LDLR_classB_rpt"/>
</dbReference>
<dbReference type="PATRIC" id="fig|354243.3.peg.1343"/>
<evidence type="ECO:0000256" key="8">
    <source>
        <dbReference type="PROSITE-ProRule" id="PRU00504"/>
    </source>
</evidence>
<comment type="caution">
    <text evidence="10">The sequence shown here is derived from an EMBL/GenBank/DDBJ whole genome shotgun (WGS) entry which is preliminary data.</text>
</comment>
<sequence length="665" mass="69718">MNNTEPGSRAGSRFGPYRLERLLGHGVVGEVYRAEDTRNDEMVALKLISESFSGDEAFRSRLEDEAEAAGQLTEPHVVSVRAYGEIDDVLYLETDLIGGTDLAALLADGGPLSPPRAVAIVRQIAAALDAAHNADVIHRDVKPDNILVTADDLAYLMDFGVAAAIADPATRADPATGTVRYMAPERLTGEQVTHLADIYSLACVLAECLGGVPPFSADTVDDAVEERRTTAPPRPSKLRPGRVPVAIDEVLARGLAPKPEDRYSSAGELAAAAYEALTEPERHQVVRILRRGEPVMHLPGGLEAETRVDSRTGGWGEAALRSVPAGPAGASPDADFGAGLGGPLPTPFPMSPLLGTDVRTETPAMPSASWRRRLSRKPVLVAAATLAAVTAVAGIGHLVSRPSPASAVASAPQEVLPFTDLDYRLSPGGVALDDDGNVYVTSEGMRGRVVKLTTGTDTTTVLPFSDQYQPRGLVVDGVGNVYFSDLNDRVVKLTAGSDAPTVLPFTGLDEPAGVAVDSDGDVYVADRGADMVVRLESGSNVQTVLPFVGLNKPGGVAVDSAGNVYVADTGNNRVLKLVATSNEQVLLPFAGIVSPRGIAVDDAGDVYVTEHNRNKVVKLAAGAAIPEVLPFTGLNGPLDVAVDKHGNVYVADRGNDRVVMVDANR</sequence>
<dbReference type="RefSeq" id="WP_065287526.1">
    <property type="nucleotide sequence ID" value="NZ_LFOE01000005.1"/>
</dbReference>
<dbReference type="GO" id="GO:0080090">
    <property type="term" value="P:regulation of primary metabolic process"/>
    <property type="evidence" value="ECO:0007669"/>
    <property type="project" value="UniProtKB-ARBA"/>
</dbReference>
<evidence type="ECO:0000256" key="1">
    <source>
        <dbReference type="ARBA" id="ARBA00012513"/>
    </source>
</evidence>
<dbReference type="Gene3D" id="1.10.510.10">
    <property type="entry name" value="Transferase(Phosphotransferase) domain 1"/>
    <property type="match status" value="1"/>
</dbReference>
<keyword evidence="5" id="KW-0547">Nucleotide-binding</keyword>
<feature type="repeat" description="NHL" evidence="8">
    <location>
        <begin position="501"/>
        <end position="538"/>
    </location>
</feature>
<feature type="repeat" description="NHL" evidence="8">
    <location>
        <begin position="539"/>
        <end position="580"/>
    </location>
</feature>
<dbReference type="Proteomes" id="UP000092668">
    <property type="component" value="Unassembled WGS sequence"/>
</dbReference>
<dbReference type="EC" id="2.7.11.1" evidence="1"/>
<dbReference type="PANTHER" id="PTHR43289:SF6">
    <property type="entry name" value="SERINE_THREONINE-PROTEIN KINASE NEKL-3"/>
    <property type="match status" value="1"/>
</dbReference>
<dbReference type="Pfam" id="PF00069">
    <property type="entry name" value="Pkinase"/>
    <property type="match status" value="1"/>
</dbReference>
<dbReference type="Pfam" id="PF01436">
    <property type="entry name" value="NHL"/>
    <property type="match status" value="4"/>
</dbReference>
<evidence type="ECO:0000313" key="11">
    <source>
        <dbReference type="Proteomes" id="UP000092668"/>
    </source>
</evidence>
<keyword evidence="7" id="KW-0067">ATP-binding</keyword>
<evidence type="ECO:0000256" key="6">
    <source>
        <dbReference type="ARBA" id="ARBA00022777"/>
    </source>
</evidence>
<dbReference type="EMBL" id="LFOE01000005">
    <property type="protein sequence ID" value="OBY32721.1"/>
    <property type="molecule type" value="Genomic_DNA"/>
</dbReference>
<dbReference type="OrthoDB" id="5240929at2"/>
<feature type="repeat" description="NHL" evidence="8">
    <location>
        <begin position="628"/>
        <end position="664"/>
    </location>
</feature>
<accession>A0A1B8SJ14</accession>
<dbReference type="InterPro" id="IPR001258">
    <property type="entry name" value="NHL_repeat"/>
</dbReference>
<dbReference type="Gene3D" id="2.120.10.30">
    <property type="entry name" value="TolB, C-terminal domain"/>
    <property type="match status" value="1"/>
</dbReference>
<dbReference type="AlphaFoldDB" id="A0A1B8SJ14"/>
<dbReference type="STRING" id="354243.BST28_02080"/>
<dbReference type="InterPro" id="IPR035016">
    <property type="entry name" value="NHL_PKND"/>
</dbReference>
<proteinExistence type="predicted"/>
<gene>
    <name evidence="10" type="ORF">ACT18_06430</name>
</gene>
<dbReference type="Gene3D" id="3.30.200.20">
    <property type="entry name" value="Phosphorylase Kinase, domain 1"/>
    <property type="match status" value="1"/>
</dbReference>
<evidence type="ECO:0000256" key="7">
    <source>
        <dbReference type="ARBA" id="ARBA00022840"/>
    </source>
</evidence>
<keyword evidence="2 10" id="KW-0723">Serine/threonine-protein kinase</keyword>
<dbReference type="CDD" id="cd14952">
    <property type="entry name" value="NHL_PKND_like"/>
    <property type="match status" value="1"/>
</dbReference>
<dbReference type="PROSITE" id="PS50011">
    <property type="entry name" value="PROTEIN_KINASE_DOM"/>
    <property type="match status" value="1"/>
</dbReference>
<dbReference type="InterPro" id="IPR011009">
    <property type="entry name" value="Kinase-like_dom_sf"/>
</dbReference>
<evidence type="ECO:0000313" key="10">
    <source>
        <dbReference type="EMBL" id="OBY32721.1"/>
    </source>
</evidence>
<dbReference type="SUPFAM" id="SSF101898">
    <property type="entry name" value="NHL repeat"/>
    <property type="match status" value="1"/>
</dbReference>
<keyword evidence="3" id="KW-0808">Transferase</keyword>
<evidence type="ECO:0000256" key="2">
    <source>
        <dbReference type="ARBA" id="ARBA00022527"/>
    </source>
</evidence>
<feature type="repeat" description="NHL" evidence="8">
    <location>
        <begin position="594"/>
        <end position="622"/>
    </location>
</feature>
<feature type="domain" description="Protein kinase" evidence="9">
    <location>
        <begin position="17"/>
        <end position="277"/>
    </location>
</feature>
<dbReference type="SMART" id="SM00135">
    <property type="entry name" value="LY"/>
    <property type="match status" value="4"/>
</dbReference>
<dbReference type="InterPro" id="IPR011042">
    <property type="entry name" value="6-blade_b-propeller_TolB-like"/>
</dbReference>
<name>A0A1B8SJ14_9MYCO</name>
<organism evidence="10 11">
    <name type="scientific">Mycolicibacter kumamotonensis</name>
    <dbReference type="NCBI Taxonomy" id="354243"/>
    <lineage>
        <taxon>Bacteria</taxon>
        <taxon>Bacillati</taxon>
        <taxon>Actinomycetota</taxon>
        <taxon>Actinomycetes</taxon>
        <taxon>Mycobacteriales</taxon>
        <taxon>Mycobacteriaceae</taxon>
        <taxon>Mycolicibacter</taxon>
    </lineage>
</organism>
<dbReference type="GO" id="GO:0004674">
    <property type="term" value="F:protein serine/threonine kinase activity"/>
    <property type="evidence" value="ECO:0007669"/>
    <property type="project" value="UniProtKB-KW"/>
</dbReference>
<protein>
    <recommendedName>
        <fullName evidence="1">non-specific serine/threonine protein kinase</fullName>
        <ecNumber evidence="1">2.7.11.1</ecNumber>
    </recommendedName>
</protein>
<evidence type="ECO:0000256" key="3">
    <source>
        <dbReference type="ARBA" id="ARBA00022679"/>
    </source>
</evidence>
<evidence type="ECO:0000259" key="9">
    <source>
        <dbReference type="PROSITE" id="PS50011"/>
    </source>
</evidence>